<gene>
    <name evidence="5" type="ORF">GM415_08765</name>
</gene>
<evidence type="ECO:0000256" key="2">
    <source>
        <dbReference type="ARBA" id="ARBA00023125"/>
    </source>
</evidence>
<keyword evidence="6" id="KW-1185">Reference proteome</keyword>
<name>A0A6I6JBR2_9BACT</name>
<dbReference type="PANTHER" id="PTHR33164">
    <property type="entry name" value="TRANSCRIPTIONAL REGULATOR, MARR FAMILY"/>
    <property type="match status" value="1"/>
</dbReference>
<dbReference type="SUPFAM" id="SSF46785">
    <property type="entry name" value="Winged helix' DNA-binding domain"/>
    <property type="match status" value="1"/>
</dbReference>
<reference evidence="5 6" key="1">
    <citation type="submission" date="2019-11" db="EMBL/GenBank/DDBJ databases">
        <authorList>
            <person name="Zheng R.K."/>
            <person name="Sun C.M."/>
        </authorList>
    </citation>
    <scope>NUCLEOTIDE SEQUENCE [LARGE SCALE GENOMIC DNA]</scope>
    <source>
        <strain evidence="5 6">SRB007</strain>
    </source>
</reference>
<keyword evidence="1" id="KW-0805">Transcription regulation</keyword>
<dbReference type="InterPro" id="IPR039422">
    <property type="entry name" value="MarR/SlyA-like"/>
</dbReference>
<dbReference type="PROSITE" id="PS50995">
    <property type="entry name" value="HTH_MARR_2"/>
    <property type="match status" value="1"/>
</dbReference>
<sequence>MQYDIEQTASYLIYRVGRLLRIRVVQHFAEKGLDISPEQWELLLRIAEKGTPTLGDLADPLANDHPNVTRQVNGLVSLGLAVKTRHPEDRRSHVVSVSPQGQALINEHLPDLIEAKAEFFDGLDQNDVSSLITNLQTILGNLSR</sequence>
<evidence type="ECO:0000259" key="4">
    <source>
        <dbReference type="PROSITE" id="PS50995"/>
    </source>
</evidence>
<feature type="domain" description="HTH marR-type" evidence="4">
    <location>
        <begin position="6"/>
        <end position="140"/>
    </location>
</feature>
<organism evidence="5 6">
    <name type="scientific">Pseudodesulfovibrio cashew</name>
    <dbReference type="NCBI Taxonomy" id="2678688"/>
    <lineage>
        <taxon>Bacteria</taxon>
        <taxon>Pseudomonadati</taxon>
        <taxon>Thermodesulfobacteriota</taxon>
        <taxon>Desulfovibrionia</taxon>
        <taxon>Desulfovibrionales</taxon>
        <taxon>Desulfovibrionaceae</taxon>
    </lineage>
</organism>
<dbReference type="SMART" id="SM00347">
    <property type="entry name" value="HTH_MARR"/>
    <property type="match status" value="1"/>
</dbReference>
<dbReference type="RefSeq" id="WP_158947438.1">
    <property type="nucleotide sequence ID" value="NZ_CP046400.1"/>
</dbReference>
<accession>A0A6I6JBR2</accession>
<dbReference type="Proteomes" id="UP000428328">
    <property type="component" value="Chromosome"/>
</dbReference>
<dbReference type="InterPro" id="IPR036390">
    <property type="entry name" value="WH_DNA-bd_sf"/>
</dbReference>
<proteinExistence type="predicted"/>
<dbReference type="InterPro" id="IPR000835">
    <property type="entry name" value="HTH_MarR-typ"/>
</dbReference>
<keyword evidence="2" id="KW-0238">DNA-binding</keyword>
<keyword evidence="3" id="KW-0804">Transcription</keyword>
<dbReference type="EMBL" id="CP046400">
    <property type="protein sequence ID" value="QGY40215.1"/>
    <property type="molecule type" value="Genomic_DNA"/>
</dbReference>
<dbReference type="KEGG" id="psel:GM415_08765"/>
<dbReference type="AlphaFoldDB" id="A0A6I6JBR2"/>
<evidence type="ECO:0000256" key="3">
    <source>
        <dbReference type="ARBA" id="ARBA00023163"/>
    </source>
</evidence>
<dbReference type="InterPro" id="IPR036388">
    <property type="entry name" value="WH-like_DNA-bd_sf"/>
</dbReference>
<dbReference type="GO" id="GO:0003700">
    <property type="term" value="F:DNA-binding transcription factor activity"/>
    <property type="evidence" value="ECO:0007669"/>
    <property type="project" value="InterPro"/>
</dbReference>
<evidence type="ECO:0000313" key="5">
    <source>
        <dbReference type="EMBL" id="QGY40215.1"/>
    </source>
</evidence>
<dbReference type="GO" id="GO:0003677">
    <property type="term" value="F:DNA binding"/>
    <property type="evidence" value="ECO:0007669"/>
    <property type="project" value="UniProtKB-KW"/>
</dbReference>
<protein>
    <submittedName>
        <fullName evidence="5">MarR family transcriptional regulator</fullName>
    </submittedName>
</protein>
<dbReference type="Gene3D" id="1.10.10.10">
    <property type="entry name" value="Winged helix-like DNA-binding domain superfamily/Winged helix DNA-binding domain"/>
    <property type="match status" value="1"/>
</dbReference>
<dbReference type="Pfam" id="PF01047">
    <property type="entry name" value="MarR"/>
    <property type="match status" value="1"/>
</dbReference>
<dbReference type="PANTHER" id="PTHR33164:SF64">
    <property type="entry name" value="TRANSCRIPTIONAL REGULATOR SLYA"/>
    <property type="match status" value="1"/>
</dbReference>
<evidence type="ECO:0000256" key="1">
    <source>
        <dbReference type="ARBA" id="ARBA00023015"/>
    </source>
</evidence>
<evidence type="ECO:0000313" key="6">
    <source>
        <dbReference type="Proteomes" id="UP000428328"/>
    </source>
</evidence>
<dbReference type="GO" id="GO:0006950">
    <property type="term" value="P:response to stress"/>
    <property type="evidence" value="ECO:0007669"/>
    <property type="project" value="TreeGrafter"/>
</dbReference>